<evidence type="ECO:0000256" key="1">
    <source>
        <dbReference type="SAM" id="Phobius"/>
    </source>
</evidence>
<sequence length="84" mass="10156">MLNKYFKYLPWLILGAISSYQSATYYARTAFDVVYLTTIFMIVYIALLFLHENYLKYRYKDFFTHMLSNHKKDSHNTKPSHDSR</sequence>
<evidence type="ECO:0000313" key="3">
    <source>
        <dbReference type="Proteomes" id="UP000277819"/>
    </source>
</evidence>
<feature type="transmembrane region" description="Helical" evidence="1">
    <location>
        <begin position="33"/>
        <end position="50"/>
    </location>
</feature>
<comment type="caution">
    <text evidence="2">The sequence shown here is derived from an EMBL/GenBank/DDBJ whole genome shotgun (WGS) entry which is preliminary data.</text>
</comment>
<reference evidence="2 3" key="1">
    <citation type="submission" date="2018-11" db="EMBL/GenBank/DDBJ databases">
        <title>Species Designations Belie Phenotypic and Genotypic Heterogeneity in Oral Streptococci.</title>
        <authorList>
            <person name="Velsko I."/>
        </authorList>
    </citation>
    <scope>NUCLEOTIDE SEQUENCE [LARGE SCALE GENOMIC DNA]</scope>
    <source>
        <strain evidence="2 3">BCC17</strain>
    </source>
</reference>
<dbReference type="Proteomes" id="UP000277819">
    <property type="component" value="Unassembled WGS sequence"/>
</dbReference>
<accession>A0A3R9L711</accession>
<dbReference type="EMBL" id="RJPX01000002">
    <property type="protein sequence ID" value="RSK07366.1"/>
    <property type="molecule type" value="Genomic_DNA"/>
</dbReference>
<protein>
    <recommendedName>
        <fullName evidence="4">Cytochrome D ubiquinol oxidase subunit I</fullName>
    </recommendedName>
</protein>
<proteinExistence type="predicted"/>
<dbReference type="AlphaFoldDB" id="A0A3R9L711"/>
<evidence type="ECO:0000313" key="2">
    <source>
        <dbReference type="EMBL" id="RSK07366.1"/>
    </source>
</evidence>
<keyword evidence="1" id="KW-0812">Transmembrane</keyword>
<keyword evidence="1" id="KW-1133">Transmembrane helix</keyword>
<keyword evidence="1" id="KW-0472">Membrane</keyword>
<name>A0A3R9L711_STRMT</name>
<evidence type="ECO:0008006" key="4">
    <source>
        <dbReference type="Google" id="ProtNLM"/>
    </source>
</evidence>
<dbReference type="RefSeq" id="WP_125420292.1">
    <property type="nucleotide sequence ID" value="NZ_RJPX01000002.1"/>
</dbReference>
<organism evidence="2 3">
    <name type="scientific">Streptococcus mitis</name>
    <dbReference type="NCBI Taxonomy" id="28037"/>
    <lineage>
        <taxon>Bacteria</taxon>
        <taxon>Bacillati</taxon>
        <taxon>Bacillota</taxon>
        <taxon>Bacilli</taxon>
        <taxon>Lactobacillales</taxon>
        <taxon>Streptococcaceae</taxon>
        <taxon>Streptococcus</taxon>
        <taxon>Streptococcus mitis group</taxon>
    </lineage>
</organism>
<gene>
    <name evidence="2" type="ORF">D8787_01200</name>
</gene>